<accession>A0ACC0ABR1</accession>
<proteinExistence type="predicted"/>
<gene>
    <name evidence="1" type="ORF">M9H77_26989</name>
</gene>
<evidence type="ECO:0000313" key="2">
    <source>
        <dbReference type="Proteomes" id="UP001060085"/>
    </source>
</evidence>
<name>A0ACC0ABR1_CATRO</name>
<reference evidence="2" key="1">
    <citation type="journal article" date="2023" name="Nat. Plants">
        <title>Single-cell RNA sequencing provides a high-resolution roadmap for understanding the multicellular compartmentation of specialized metabolism.</title>
        <authorList>
            <person name="Sun S."/>
            <person name="Shen X."/>
            <person name="Li Y."/>
            <person name="Li Y."/>
            <person name="Wang S."/>
            <person name="Li R."/>
            <person name="Zhang H."/>
            <person name="Shen G."/>
            <person name="Guo B."/>
            <person name="Wei J."/>
            <person name="Xu J."/>
            <person name="St-Pierre B."/>
            <person name="Chen S."/>
            <person name="Sun C."/>
        </authorList>
    </citation>
    <scope>NUCLEOTIDE SEQUENCE [LARGE SCALE GENOMIC DNA]</scope>
</reference>
<dbReference type="Proteomes" id="UP001060085">
    <property type="component" value="Linkage Group LG06"/>
</dbReference>
<sequence length="472" mass="53925">MCSKQSAPSASYIYEFNPVCLLIISARIRFFITILEEHREFLEDVQLLGSLRVKFGKEYCCSSWRLGKLAQNQATLMKLDLFINDATLKDSLALAQRIVQDICNLWMRFEREYGSLEDYDIAVQKVTPRLAELQVFRRQQENKSTGISDQRENSMKKTTREKRKLDSEKTDNQSRAKRQKDTTHHVRMNSEKEQIQGAEFGRKNKVEGGEPNDSKLESTSRKETNNPSPKKPKHYNDQCTAFISNLNFKTTAEDLRAFFRDVGGVIEVRILKDKFTGKSRGLAYVDFAEDAHLAAALAKNKQNLQGKRLSIARSDPQGKRKGTVGRSNTSKHGAADKQPSEAQSSDSKDSSVSHKETSQKHREEIVQLKGRNTFAMPRSLRPLGWTKTEPGGTEEAGDEKPKSNDEFRKMFVLKEDLGQPNVWPIFMRFRFWSEIYDKKTELSNGDGTIGHDSTMTVPYYRKKKGILIDSVE</sequence>
<keyword evidence="2" id="KW-1185">Reference proteome</keyword>
<protein>
    <submittedName>
        <fullName evidence="1">Uncharacterized protein</fullName>
    </submittedName>
</protein>
<organism evidence="1 2">
    <name type="scientific">Catharanthus roseus</name>
    <name type="common">Madagascar periwinkle</name>
    <name type="synonym">Vinca rosea</name>
    <dbReference type="NCBI Taxonomy" id="4058"/>
    <lineage>
        <taxon>Eukaryota</taxon>
        <taxon>Viridiplantae</taxon>
        <taxon>Streptophyta</taxon>
        <taxon>Embryophyta</taxon>
        <taxon>Tracheophyta</taxon>
        <taxon>Spermatophyta</taxon>
        <taxon>Magnoliopsida</taxon>
        <taxon>eudicotyledons</taxon>
        <taxon>Gunneridae</taxon>
        <taxon>Pentapetalae</taxon>
        <taxon>asterids</taxon>
        <taxon>lamiids</taxon>
        <taxon>Gentianales</taxon>
        <taxon>Apocynaceae</taxon>
        <taxon>Rauvolfioideae</taxon>
        <taxon>Vinceae</taxon>
        <taxon>Catharanthinae</taxon>
        <taxon>Catharanthus</taxon>
    </lineage>
</organism>
<evidence type="ECO:0000313" key="1">
    <source>
        <dbReference type="EMBL" id="KAI5658196.1"/>
    </source>
</evidence>
<dbReference type="EMBL" id="CM044706">
    <property type="protein sequence ID" value="KAI5658196.1"/>
    <property type="molecule type" value="Genomic_DNA"/>
</dbReference>
<comment type="caution">
    <text evidence="1">The sequence shown here is derived from an EMBL/GenBank/DDBJ whole genome shotgun (WGS) entry which is preliminary data.</text>
</comment>